<dbReference type="Gene3D" id="3.30.565.10">
    <property type="entry name" value="Histidine kinase-like ATPase, C-terminal domain"/>
    <property type="match status" value="1"/>
</dbReference>
<evidence type="ECO:0000256" key="13">
    <source>
        <dbReference type="SAM" id="Coils"/>
    </source>
</evidence>
<comment type="subcellular location">
    <subcellularLocation>
        <location evidence="2">Cell membrane</location>
        <topology evidence="2">Multi-pass membrane protein</topology>
    </subcellularLocation>
</comment>
<organism evidence="18 19">
    <name type="scientific">Paenibacillus chitinolyticus</name>
    <dbReference type="NCBI Taxonomy" id="79263"/>
    <lineage>
        <taxon>Bacteria</taxon>
        <taxon>Bacillati</taxon>
        <taxon>Bacillota</taxon>
        <taxon>Bacilli</taxon>
        <taxon>Bacillales</taxon>
        <taxon>Paenibacillaceae</taxon>
        <taxon>Paenibacillus</taxon>
    </lineage>
</organism>
<keyword evidence="7" id="KW-0547">Nucleotide-binding</keyword>
<dbReference type="PROSITE" id="PS50109">
    <property type="entry name" value="HIS_KIN"/>
    <property type="match status" value="1"/>
</dbReference>
<dbReference type="SUPFAM" id="SSF55781">
    <property type="entry name" value="GAF domain-like"/>
    <property type="match status" value="1"/>
</dbReference>
<dbReference type="SMART" id="SM00387">
    <property type="entry name" value="HATPase_c"/>
    <property type="match status" value="1"/>
</dbReference>
<dbReference type="InterPro" id="IPR003594">
    <property type="entry name" value="HATPase_dom"/>
</dbReference>
<evidence type="ECO:0000256" key="3">
    <source>
        <dbReference type="ARBA" id="ARBA00012438"/>
    </source>
</evidence>
<evidence type="ECO:0000256" key="10">
    <source>
        <dbReference type="ARBA" id="ARBA00023012"/>
    </source>
</evidence>
<dbReference type="InterPro" id="IPR003661">
    <property type="entry name" value="HisK_dim/P_dom"/>
</dbReference>
<dbReference type="RefSeq" id="WP_241688842.1">
    <property type="nucleotide sequence ID" value="NZ_CP026520.1"/>
</dbReference>
<dbReference type="CDD" id="cd06225">
    <property type="entry name" value="HAMP"/>
    <property type="match status" value="1"/>
</dbReference>
<keyword evidence="14" id="KW-1133">Transmembrane helix</keyword>
<comment type="catalytic activity">
    <reaction evidence="1">
        <text>ATP + protein L-histidine = ADP + protein N-phospho-L-histidine.</text>
        <dbReference type="EC" id="2.7.13.3"/>
    </reaction>
</comment>
<dbReference type="SMART" id="SM00448">
    <property type="entry name" value="REC"/>
    <property type="match status" value="1"/>
</dbReference>
<dbReference type="CDD" id="cd19410">
    <property type="entry name" value="HK9-like_sensor"/>
    <property type="match status" value="1"/>
</dbReference>
<dbReference type="EMBL" id="JAMDMJ010000001">
    <property type="protein sequence ID" value="MCY9594506.1"/>
    <property type="molecule type" value="Genomic_DNA"/>
</dbReference>
<dbReference type="InterPro" id="IPR036890">
    <property type="entry name" value="HATPase_C_sf"/>
</dbReference>
<dbReference type="InterPro" id="IPR004358">
    <property type="entry name" value="Sig_transdc_His_kin-like_C"/>
</dbReference>
<dbReference type="PRINTS" id="PR00344">
    <property type="entry name" value="BCTRLSENSOR"/>
</dbReference>
<dbReference type="Gene3D" id="1.10.287.130">
    <property type="match status" value="1"/>
</dbReference>
<dbReference type="Gene3D" id="3.40.50.2300">
    <property type="match status" value="1"/>
</dbReference>
<evidence type="ECO:0000259" key="15">
    <source>
        <dbReference type="PROSITE" id="PS50109"/>
    </source>
</evidence>
<proteinExistence type="predicted"/>
<dbReference type="InterPro" id="IPR003018">
    <property type="entry name" value="GAF"/>
</dbReference>
<dbReference type="EC" id="2.7.13.3" evidence="3"/>
<keyword evidence="10" id="KW-0902">Two-component regulatory system</keyword>
<evidence type="ECO:0000256" key="11">
    <source>
        <dbReference type="ARBA" id="ARBA00023136"/>
    </source>
</evidence>
<evidence type="ECO:0000259" key="16">
    <source>
        <dbReference type="PROSITE" id="PS50110"/>
    </source>
</evidence>
<dbReference type="InterPro" id="IPR029016">
    <property type="entry name" value="GAF-like_dom_sf"/>
</dbReference>
<dbReference type="PANTHER" id="PTHR45339">
    <property type="entry name" value="HYBRID SIGNAL TRANSDUCTION HISTIDINE KINASE J"/>
    <property type="match status" value="1"/>
</dbReference>
<dbReference type="Gene3D" id="3.30.450.40">
    <property type="match status" value="1"/>
</dbReference>
<keyword evidence="11 14" id="KW-0472">Membrane</keyword>
<accession>A0ABT4F7X8</accession>
<keyword evidence="6" id="KW-0808">Transferase</keyword>
<feature type="coiled-coil region" evidence="13">
    <location>
        <begin position="426"/>
        <end position="491"/>
    </location>
</feature>
<dbReference type="InterPro" id="IPR007891">
    <property type="entry name" value="CHASE3"/>
</dbReference>
<dbReference type="Pfam" id="PF05227">
    <property type="entry name" value="CHASE3"/>
    <property type="match status" value="1"/>
</dbReference>
<keyword evidence="14" id="KW-0812">Transmembrane</keyword>
<evidence type="ECO:0000313" key="19">
    <source>
        <dbReference type="Proteomes" id="UP001527202"/>
    </source>
</evidence>
<dbReference type="Proteomes" id="UP001527202">
    <property type="component" value="Unassembled WGS sequence"/>
</dbReference>
<dbReference type="Pfam" id="PF00672">
    <property type="entry name" value="HAMP"/>
    <property type="match status" value="1"/>
</dbReference>
<protein>
    <recommendedName>
        <fullName evidence="3">histidine kinase</fullName>
        <ecNumber evidence="3">2.7.13.3</ecNumber>
    </recommendedName>
</protein>
<dbReference type="Gene3D" id="6.10.340.10">
    <property type="match status" value="1"/>
</dbReference>
<evidence type="ECO:0000256" key="5">
    <source>
        <dbReference type="ARBA" id="ARBA00022553"/>
    </source>
</evidence>
<feature type="modified residue" description="4-aspartylphosphate" evidence="12">
    <location>
        <position position="830"/>
    </location>
</feature>
<dbReference type="Pfam" id="PF00512">
    <property type="entry name" value="HisKA"/>
    <property type="match status" value="1"/>
</dbReference>
<dbReference type="Pfam" id="PF02518">
    <property type="entry name" value="HATPase_c"/>
    <property type="match status" value="1"/>
</dbReference>
<keyword evidence="4" id="KW-1003">Cell membrane</keyword>
<keyword evidence="5 12" id="KW-0597">Phosphoprotein</keyword>
<evidence type="ECO:0000256" key="4">
    <source>
        <dbReference type="ARBA" id="ARBA00022475"/>
    </source>
</evidence>
<reference evidence="18 19" key="1">
    <citation type="submission" date="2022-05" db="EMBL/GenBank/DDBJ databases">
        <title>Genome Sequencing of Bee-Associated Microbes.</title>
        <authorList>
            <person name="Dunlap C."/>
        </authorList>
    </citation>
    <scope>NUCLEOTIDE SEQUENCE [LARGE SCALE GENOMIC DNA]</scope>
    <source>
        <strain evidence="18 19">NRRL B-23120</strain>
    </source>
</reference>
<evidence type="ECO:0000256" key="12">
    <source>
        <dbReference type="PROSITE-ProRule" id="PRU00169"/>
    </source>
</evidence>
<evidence type="ECO:0000256" key="7">
    <source>
        <dbReference type="ARBA" id="ARBA00022741"/>
    </source>
</evidence>
<dbReference type="SUPFAM" id="SSF52172">
    <property type="entry name" value="CheY-like"/>
    <property type="match status" value="1"/>
</dbReference>
<evidence type="ECO:0000256" key="14">
    <source>
        <dbReference type="SAM" id="Phobius"/>
    </source>
</evidence>
<dbReference type="CDD" id="cd00082">
    <property type="entry name" value="HisKA"/>
    <property type="match status" value="1"/>
</dbReference>
<evidence type="ECO:0000259" key="17">
    <source>
        <dbReference type="PROSITE" id="PS50885"/>
    </source>
</evidence>
<dbReference type="GeneID" id="95375423"/>
<dbReference type="InterPro" id="IPR036097">
    <property type="entry name" value="HisK_dim/P_sf"/>
</dbReference>
<dbReference type="Pfam" id="PF13185">
    <property type="entry name" value="GAF_2"/>
    <property type="match status" value="1"/>
</dbReference>
<evidence type="ECO:0000256" key="6">
    <source>
        <dbReference type="ARBA" id="ARBA00022679"/>
    </source>
</evidence>
<dbReference type="InterPro" id="IPR001789">
    <property type="entry name" value="Sig_transdc_resp-reg_receiver"/>
</dbReference>
<sequence length="900" mass="100044">MARAWRFSIRWKIMSGYLLILICLAASIFAVNGRIVSLQKEIDFVTEHDIQVHDLTSEVEKQLLDMETGQRGYVITGDDRYLEPYEKAQANWLADYDTLHGLVADNPSQQKRLEELRSVIEKWIAEAGQPVIAWKKAGNTPQIQQYFQEDPGKKYMDRIRVIIDTFRSTETQLTLDRVANLDERNKDMRSALYLMMLGVAVVAVATAILISRSIQGTIRKVIRAIDHLASSDGDLSERIEVKSRDEIRDLGDATNRLLDNVQRETGEKTQVAELTTALQGFTDTAALSGMFVRKVAELFNAPYGVVYMLQTVEGEYGLHRMAAYASDDGNGERSRMFKLGEGLVGQCAEENRMLAVDHLPENYVTVRSGLGEAAPRHILIAPASFKGSVTAVVEFASFEPFTASQRQVLRELLTSFGIILNSVGSRMEVERLLQESRVMAEELQVQSEELRTQTEEMQVTNEELEAQYRVSEQKTLELEQASLELQAKAEQVQLASQYKSEFLANMSHELRTPLNSMLLLSQFLAENQNNTLSEEELQYAELIHKAGNDLLALINDVLDLSKVEAGKLEVNYAPFNLTELPDKMEHLFGKMLEDKDVAFKRSLEPGLPEIIQTDGQRLEQIVKNLLSNALKFTHYGEVTLSLRRAKEDEENHLLPGLDWTTALAISVRDTGIGIPKDKQEHVFEAFRQADGATSRQYGGTGLGLSISRDLAGLLNGCIHLASEEGAGSTFTLYICCLDRADTAGMEAASALEAEASALPAPAKPKREASGRTGTVIAGKTVLIVDDDPRNVTALSAALESRGMRVLTAGDGIECLALMDRTPNIDVVLMDIMMPGMDGYEAMTRIRERAEWADLPLIAVTAKAMKNDRDKCIEAGASDYISKPVDLNQLISLLNVWLNEN</sequence>
<feature type="domain" description="Response regulatory" evidence="16">
    <location>
        <begin position="780"/>
        <end position="897"/>
    </location>
</feature>
<dbReference type="PROSITE" id="PS50110">
    <property type="entry name" value="RESPONSE_REGULATORY"/>
    <property type="match status" value="1"/>
</dbReference>
<keyword evidence="9" id="KW-0067">ATP-binding</keyword>
<evidence type="ECO:0000256" key="9">
    <source>
        <dbReference type="ARBA" id="ARBA00022840"/>
    </source>
</evidence>
<keyword evidence="13" id="KW-0175">Coiled coil</keyword>
<evidence type="ECO:0000256" key="1">
    <source>
        <dbReference type="ARBA" id="ARBA00000085"/>
    </source>
</evidence>
<comment type="caution">
    <text evidence="18">The sequence shown here is derived from an EMBL/GenBank/DDBJ whole genome shotgun (WGS) entry which is preliminary data.</text>
</comment>
<keyword evidence="19" id="KW-1185">Reference proteome</keyword>
<evidence type="ECO:0000256" key="2">
    <source>
        <dbReference type="ARBA" id="ARBA00004651"/>
    </source>
</evidence>
<gene>
    <name evidence="18" type="ORF">M5X16_01770</name>
</gene>
<dbReference type="InterPro" id="IPR005467">
    <property type="entry name" value="His_kinase_dom"/>
</dbReference>
<feature type="transmembrane region" description="Helical" evidence="14">
    <location>
        <begin position="191"/>
        <end position="210"/>
    </location>
</feature>
<dbReference type="Pfam" id="PF00072">
    <property type="entry name" value="Response_reg"/>
    <property type="match status" value="1"/>
</dbReference>
<dbReference type="SUPFAM" id="SSF55874">
    <property type="entry name" value="ATPase domain of HSP90 chaperone/DNA topoisomerase II/histidine kinase"/>
    <property type="match status" value="1"/>
</dbReference>
<dbReference type="SUPFAM" id="SSF47384">
    <property type="entry name" value="Homodimeric domain of signal transducing histidine kinase"/>
    <property type="match status" value="1"/>
</dbReference>
<name>A0ABT4F7X8_9BACL</name>
<dbReference type="CDD" id="cd16922">
    <property type="entry name" value="HATPase_EvgS-ArcB-TorS-like"/>
    <property type="match status" value="1"/>
</dbReference>
<dbReference type="SMART" id="SM00304">
    <property type="entry name" value="HAMP"/>
    <property type="match status" value="1"/>
</dbReference>
<dbReference type="CDD" id="cd17546">
    <property type="entry name" value="REC_hyHK_CKI1_RcsC-like"/>
    <property type="match status" value="1"/>
</dbReference>
<feature type="domain" description="HAMP" evidence="17">
    <location>
        <begin position="212"/>
        <end position="266"/>
    </location>
</feature>
<evidence type="ECO:0000313" key="18">
    <source>
        <dbReference type="EMBL" id="MCY9594506.1"/>
    </source>
</evidence>
<dbReference type="InterPro" id="IPR003660">
    <property type="entry name" value="HAMP_dom"/>
</dbReference>
<evidence type="ECO:0000256" key="8">
    <source>
        <dbReference type="ARBA" id="ARBA00022777"/>
    </source>
</evidence>
<feature type="domain" description="Histidine kinase" evidence="15">
    <location>
        <begin position="505"/>
        <end position="734"/>
    </location>
</feature>
<dbReference type="SMART" id="SM00388">
    <property type="entry name" value="HisKA"/>
    <property type="match status" value="1"/>
</dbReference>
<dbReference type="PANTHER" id="PTHR45339:SF1">
    <property type="entry name" value="HYBRID SIGNAL TRANSDUCTION HISTIDINE KINASE J"/>
    <property type="match status" value="1"/>
</dbReference>
<dbReference type="PROSITE" id="PS50885">
    <property type="entry name" value="HAMP"/>
    <property type="match status" value="1"/>
</dbReference>
<keyword evidence="8" id="KW-0418">Kinase</keyword>
<dbReference type="InterPro" id="IPR011006">
    <property type="entry name" value="CheY-like_superfamily"/>
</dbReference>